<organism evidence="1 2">
    <name type="scientific">Trichomonas vaginalis (strain ATCC PRA-98 / G3)</name>
    <dbReference type="NCBI Taxonomy" id="412133"/>
    <lineage>
        <taxon>Eukaryota</taxon>
        <taxon>Metamonada</taxon>
        <taxon>Parabasalia</taxon>
        <taxon>Trichomonadida</taxon>
        <taxon>Trichomonadidae</taxon>
        <taxon>Trichomonas</taxon>
    </lineage>
</organism>
<dbReference type="AlphaFoldDB" id="A2EC32"/>
<evidence type="ECO:0000313" key="2">
    <source>
        <dbReference type="Proteomes" id="UP000001542"/>
    </source>
</evidence>
<gene>
    <name evidence="1" type="ORF">TVAG_138010</name>
</gene>
<accession>A2EC32</accession>
<dbReference type="EMBL" id="DS113350">
    <property type="protein sequence ID" value="EAY09807.1"/>
    <property type="molecule type" value="Genomic_DNA"/>
</dbReference>
<evidence type="ECO:0008006" key="3">
    <source>
        <dbReference type="Google" id="ProtNLM"/>
    </source>
</evidence>
<evidence type="ECO:0000313" key="1">
    <source>
        <dbReference type="EMBL" id="EAY09807.1"/>
    </source>
</evidence>
<sequence length="432" mass="50648">MVQISKLCNELKRAHVITECGTLCININDRIINTKKSSAICFSELIKEKYYIDKSITSLNTHLDITCQDSIDILSNFIETGKLEFEADEAHYHDIFEIGKHFGNQFLIQVYAKHVKSDKSLTNENIFKKYEISAYENDSTTMNECIEYISSHFYSLKDDDIITNFVKNGFEFCEKILKSKELKIENEDKLCLLLLDTCRRDNTLFDLFSYVNLQFCSSEVYDYIYNFSVENSYESSLLTIYNETLKHYHSKLRNKFEISNQSITSFEKHLIRNQFQISNHSFSFVDTKFVEKVSKEIQMEMTASSLDCGNLSDINSYSDNAKFFTSDKPNSWVKADLKRYKLKPKSYILRSTCKGDYSLLRKWKLEGIKEDGTSIVLDNKYYEFQQREIKEFPLQTNDYFVAFKITQTGKNSCDQDHFHITVFDFKGELIKI</sequence>
<dbReference type="SMR" id="A2EC32"/>
<reference evidence="1" key="1">
    <citation type="submission" date="2006-10" db="EMBL/GenBank/DDBJ databases">
        <authorList>
            <person name="Amadeo P."/>
            <person name="Zhao Q."/>
            <person name="Wortman J."/>
            <person name="Fraser-Liggett C."/>
            <person name="Carlton J."/>
        </authorList>
    </citation>
    <scope>NUCLEOTIDE SEQUENCE</scope>
    <source>
        <strain evidence="1">G3</strain>
    </source>
</reference>
<reference evidence="1" key="2">
    <citation type="journal article" date="2007" name="Science">
        <title>Draft genome sequence of the sexually transmitted pathogen Trichomonas vaginalis.</title>
        <authorList>
            <person name="Carlton J.M."/>
            <person name="Hirt R.P."/>
            <person name="Silva J.C."/>
            <person name="Delcher A.L."/>
            <person name="Schatz M."/>
            <person name="Zhao Q."/>
            <person name="Wortman J.R."/>
            <person name="Bidwell S.L."/>
            <person name="Alsmark U.C.M."/>
            <person name="Besteiro S."/>
            <person name="Sicheritz-Ponten T."/>
            <person name="Noel C.J."/>
            <person name="Dacks J.B."/>
            <person name="Foster P.G."/>
            <person name="Simillion C."/>
            <person name="Van de Peer Y."/>
            <person name="Miranda-Saavedra D."/>
            <person name="Barton G.J."/>
            <person name="Westrop G.D."/>
            <person name="Mueller S."/>
            <person name="Dessi D."/>
            <person name="Fiori P.L."/>
            <person name="Ren Q."/>
            <person name="Paulsen I."/>
            <person name="Zhang H."/>
            <person name="Bastida-Corcuera F.D."/>
            <person name="Simoes-Barbosa A."/>
            <person name="Brown M.T."/>
            <person name="Hayes R.D."/>
            <person name="Mukherjee M."/>
            <person name="Okumura C.Y."/>
            <person name="Schneider R."/>
            <person name="Smith A.J."/>
            <person name="Vanacova S."/>
            <person name="Villalvazo M."/>
            <person name="Haas B.J."/>
            <person name="Pertea M."/>
            <person name="Feldblyum T.V."/>
            <person name="Utterback T.R."/>
            <person name="Shu C.L."/>
            <person name="Osoegawa K."/>
            <person name="de Jong P.J."/>
            <person name="Hrdy I."/>
            <person name="Horvathova L."/>
            <person name="Zubacova Z."/>
            <person name="Dolezal P."/>
            <person name="Malik S.B."/>
            <person name="Logsdon J.M. Jr."/>
            <person name="Henze K."/>
            <person name="Gupta A."/>
            <person name="Wang C.C."/>
            <person name="Dunne R.L."/>
            <person name="Upcroft J.A."/>
            <person name="Upcroft P."/>
            <person name="White O."/>
            <person name="Salzberg S.L."/>
            <person name="Tang P."/>
            <person name="Chiu C.-H."/>
            <person name="Lee Y.-S."/>
            <person name="Embley T.M."/>
            <person name="Coombs G.H."/>
            <person name="Mottram J.C."/>
            <person name="Tachezy J."/>
            <person name="Fraser-Liggett C.M."/>
            <person name="Johnson P.J."/>
        </authorList>
    </citation>
    <scope>NUCLEOTIDE SEQUENCE [LARGE SCALE GENOMIC DNA]</scope>
    <source>
        <strain evidence="1">G3</strain>
    </source>
</reference>
<keyword evidence="2" id="KW-1185">Reference proteome</keyword>
<dbReference type="VEuPathDB" id="TrichDB:TVAG_138010"/>
<name>A2EC32_TRIV3</name>
<dbReference type="InParanoid" id="A2EC32"/>
<proteinExistence type="predicted"/>
<dbReference type="Proteomes" id="UP000001542">
    <property type="component" value="Unassembled WGS sequence"/>
</dbReference>
<protein>
    <recommendedName>
        <fullName evidence="3">BACK domain-containing protein</fullName>
    </recommendedName>
</protein>
<dbReference type="VEuPathDB" id="TrichDB:TVAGG3_0269590"/>